<feature type="modified residue" description="4-aspartylphosphate" evidence="1">
    <location>
        <position position="53"/>
    </location>
</feature>
<organism evidence="4 5">
    <name type="scientific">Acidiluteibacter ferrifornacis</name>
    <dbReference type="NCBI Taxonomy" id="2692424"/>
    <lineage>
        <taxon>Bacteria</taxon>
        <taxon>Pseudomonadati</taxon>
        <taxon>Bacteroidota</taxon>
        <taxon>Flavobacteriia</taxon>
        <taxon>Flavobacteriales</taxon>
        <taxon>Cryomorphaceae</taxon>
        <taxon>Acidiluteibacter</taxon>
    </lineage>
</organism>
<dbReference type="PROSITE" id="PS50110">
    <property type="entry name" value="RESPONSE_REGULATORY"/>
    <property type="match status" value="1"/>
</dbReference>
<dbReference type="InterPro" id="IPR001789">
    <property type="entry name" value="Sig_transdc_resp-reg_receiver"/>
</dbReference>
<gene>
    <name evidence="4" type="ORF">GQN54_03250</name>
</gene>
<evidence type="ECO:0000259" key="3">
    <source>
        <dbReference type="PROSITE" id="PS50930"/>
    </source>
</evidence>
<dbReference type="InterPro" id="IPR011006">
    <property type="entry name" value="CheY-like_superfamily"/>
</dbReference>
<dbReference type="EMBL" id="WWNE01000004">
    <property type="protein sequence ID" value="NBG65116.1"/>
    <property type="molecule type" value="Genomic_DNA"/>
</dbReference>
<dbReference type="InterPro" id="IPR007492">
    <property type="entry name" value="LytTR_DNA-bd_dom"/>
</dbReference>
<dbReference type="Pfam" id="PF00072">
    <property type="entry name" value="Response_reg"/>
    <property type="match status" value="1"/>
</dbReference>
<evidence type="ECO:0000313" key="5">
    <source>
        <dbReference type="Proteomes" id="UP000470771"/>
    </source>
</evidence>
<evidence type="ECO:0000259" key="2">
    <source>
        <dbReference type="PROSITE" id="PS50110"/>
    </source>
</evidence>
<feature type="domain" description="Response regulatory" evidence="2">
    <location>
        <begin position="2"/>
        <end position="113"/>
    </location>
</feature>
<keyword evidence="5" id="KW-1185">Reference proteome</keyword>
<dbReference type="Proteomes" id="UP000470771">
    <property type="component" value="Unassembled WGS sequence"/>
</dbReference>
<sequence length="230" mass="26352">MNCLILDDDQVSRLALEKLIEKTGTLELVASCEHVTDALQVLSNNEIDLLFLDIEMPEMTGFEFLEAINDDPYIIFVSSRQDYALKAYETTATDYLLKPFSLDRLLKAINKVSASGSRKSKKANESSSKSIFVKADSAFVKLELDTINWIESLGDYVTIHTNEKRYVVNITMKKVEEKLASQNFCRIHRSYIVNLNQIDKIEENIVVIKNKTFPISRSNKKDLYERINLL</sequence>
<dbReference type="AlphaFoldDB" id="A0A6N9NEQ7"/>
<name>A0A6N9NEQ7_9FLAO</name>
<dbReference type="SUPFAM" id="SSF52172">
    <property type="entry name" value="CheY-like"/>
    <property type="match status" value="1"/>
</dbReference>
<dbReference type="SMART" id="SM00448">
    <property type="entry name" value="REC"/>
    <property type="match status" value="1"/>
</dbReference>
<protein>
    <submittedName>
        <fullName evidence="4">Response regulator</fullName>
    </submittedName>
</protein>
<dbReference type="GO" id="GO:0003677">
    <property type="term" value="F:DNA binding"/>
    <property type="evidence" value="ECO:0007669"/>
    <property type="project" value="InterPro"/>
</dbReference>
<dbReference type="SMART" id="SM00850">
    <property type="entry name" value="LytTR"/>
    <property type="match status" value="1"/>
</dbReference>
<comment type="caution">
    <text evidence="4">The sequence shown here is derived from an EMBL/GenBank/DDBJ whole genome shotgun (WGS) entry which is preliminary data.</text>
</comment>
<dbReference type="PANTHER" id="PTHR37299:SF1">
    <property type="entry name" value="STAGE 0 SPORULATION PROTEIN A HOMOLOG"/>
    <property type="match status" value="1"/>
</dbReference>
<evidence type="ECO:0000313" key="4">
    <source>
        <dbReference type="EMBL" id="NBG65116.1"/>
    </source>
</evidence>
<keyword evidence="1" id="KW-0597">Phosphoprotein</keyword>
<feature type="domain" description="HTH LytTR-type" evidence="3">
    <location>
        <begin position="131"/>
        <end position="229"/>
    </location>
</feature>
<dbReference type="InterPro" id="IPR046947">
    <property type="entry name" value="LytR-like"/>
</dbReference>
<dbReference type="Gene3D" id="3.40.50.2300">
    <property type="match status" value="1"/>
</dbReference>
<proteinExistence type="predicted"/>
<reference evidence="4 5" key="1">
    <citation type="submission" date="2019-12" db="EMBL/GenBank/DDBJ databases">
        <authorList>
            <person name="Zhao J."/>
        </authorList>
    </citation>
    <scope>NUCLEOTIDE SEQUENCE [LARGE SCALE GENOMIC DNA]</scope>
    <source>
        <strain evidence="4 5">S-15</strain>
    </source>
</reference>
<evidence type="ECO:0000256" key="1">
    <source>
        <dbReference type="PROSITE-ProRule" id="PRU00169"/>
    </source>
</evidence>
<dbReference type="Gene3D" id="2.40.50.1020">
    <property type="entry name" value="LytTr DNA-binding domain"/>
    <property type="match status" value="1"/>
</dbReference>
<dbReference type="Pfam" id="PF04397">
    <property type="entry name" value="LytTR"/>
    <property type="match status" value="1"/>
</dbReference>
<dbReference type="RefSeq" id="WP_160631946.1">
    <property type="nucleotide sequence ID" value="NZ_WWNE01000004.1"/>
</dbReference>
<dbReference type="PROSITE" id="PS50930">
    <property type="entry name" value="HTH_LYTTR"/>
    <property type="match status" value="1"/>
</dbReference>
<dbReference type="PANTHER" id="PTHR37299">
    <property type="entry name" value="TRANSCRIPTIONAL REGULATOR-RELATED"/>
    <property type="match status" value="1"/>
</dbReference>
<dbReference type="GO" id="GO:0000156">
    <property type="term" value="F:phosphorelay response regulator activity"/>
    <property type="evidence" value="ECO:0007669"/>
    <property type="project" value="InterPro"/>
</dbReference>
<accession>A0A6N9NEQ7</accession>